<dbReference type="Pfam" id="PF13649">
    <property type="entry name" value="Methyltransf_25"/>
    <property type="match status" value="1"/>
</dbReference>
<feature type="domain" description="Methyltransferase" evidence="1">
    <location>
        <begin position="40"/>
        <end position="133"/>
    </location>
</feature>
<keyword evidence="2" id="KW-0808">Transferase</keyword>
<dbReference type="PANTHER" id="PTHR43464">
    <property type="entry name" value="METHYLTRANSFERASE"/>
    <property type="match status" value="1"/>
</dbReference>
<proteinExistence type="predicted"/>
<reference evidence="2 3" key="1">
    <citation type="submission" date="2024-10" db="EMBL/GenBank/DDBJ databases">
        <title>The Natural Products Discovery Center: Release of the First 8490 Sequenced Strains for Exploring Actinobacteria Biosynthetic Diversity.</title>
        <authorList>
            <person name="Kalkreuter E."/>
            <person name="Kautsar S.A."/>
            <person name="Yang D."/>
            <person name="Bader C.D."/>
            <person name="Teijaro C.N."/>
            <person name="Fluegel L."/>
            <person name="Davis C.M."/>
            <person name="Simpson J.R."/>
            <person name="Lauterbach L."/>
            <person name="Steele A.D."/>
            <person name="Gui C."/>
            <person name="Meng S."/>
            <person name="Li G."/>
            <person name="Viehrig K."/>
            <person name="Ye F."/>
            <person name="Su P."/>
            <person name="Kiefer A.F."/>
            <person name="Nichols A."/>
            <person name="Cepeda A.J."/>
            <person name="Yan W."/>
            <person name="Fan B."/>
            <person name="Jiang Y."/>
            <person name="Adhikari A."/>
            <person name="Zheng C.-J."/>
            <person name="Schuster L."/>
            <person name="Cowan T.M."/>
            <person name="Smanski M.J."/>
            <person name="Chevrette M.G."/>
            <person name="De Carvalho L.P.S."/>
            <person name="Shen B."/>
        </authorList>
    </citation>
    <scope>NUCLEOTIDE SEQUENCE [LARGE SCALE GENOMIC DNA]</scope>
    <source>
        <strain evidence="2 3">NPDC002173</strain>
    </source>
</reference>
<dbReference type="Proteomes" id="UP001602013">
    <property type="component" value="Unassembled WGS sequence"/>
</dbReference>
<dbReference type="InterPro" id="IPR029063">
    <property type="entry name" value="SAM-dependent_MTases_sf"/>
</dbReference>
<dbReference type="Gene3D" id="3.40.50.150">
    <property type="entry name" value="Vaccinia Virus protein VP39"/>
    <property type="match status" value="1"/>
</dbReference>
<evidence type="ECO:0000313" key="2">
    <source>
        <dbReference type="EMBL" id="MFF3665687.1"/>
    </source>
</evidence>
<dbReference type="EMBL" id="JBIASD010000004">
    <property type="protein sequence ID" value="MFF3665687.1"/>
    <property type="molecule type" value="Genomic_DNA"/>
</dbReference>
<dbReference type="SUPFAM" id="SSF53335">
    <property type="entry name" value="S-adenosyl-L-methionine-dependent methyltransferases"/>
    <property type="match status" value="1"/>
</dbReference>
<dbReference type="GO" id="GO:0032259">
    <property type="term" value="P:methylation"/>
    <property type="evidence" value="ECO:0007669"/>
    <property type="project" value="UniProtKB-KW"/>
</dbReference>
<keyword evidence="2" id="KW-0489">Methyltransferase</keyword>
<dbReference type="CDD" id="cd02440">
    <property type="entry name" value="AdoMet_MTases"/>
    <property type="match status" value="1"/>
</dbReference>
<accession>A0ABW6SND3</accession>
<dbReference type="InterPro" id="IPR041698">
    <property type="entry name" value="Methyltransf_25"/>
</dbReference>
<dbReference type="RefSeq" id="WP_387409777.1">
    <property type="nucleotide sequence ID" value="NZ_JBIASD010000004.1"/>
</dbReference>
<dbReference type="EC" id="2.1.1.-" evidence="2"/>
<name>A0ABW6SND3_9ACTN</name>
<evidence type="ECO:0000313" key="3">
    <source>
        <dbReference type="Proteomes" id="UP001602013"/>
    </source>
</evidence>
<comment type="caution">
    <text evidence="2">The sequence shown here is derived from an EMBL/GenBank/DDBJ whole genome shotgun (WGS) entry which is preliminary data.</text>
</comment>
<organism evidence="2 3">
    <name type="scientific">Microtetraspora malaysiensis</name>
    <dbReference type="NCBI Taxonomy" id="161358"/>
    <lineage>
        <taxon>Bacteria</taxon>
        <taxon>Bacillati</taxon>
        <taxon>Actinomycetota</taxon>
        <taxon>Actinomycetes</taxon>
        <taxon>Streptosporangiales</taxon>
        <taxon>Streptosporangiaceae</taxon>
        <taxon>Microtetraspora</taxon>
    </lineage>
</organism>
<evidence type="ECO:0000259" key="1">
    <source>
        <dbReference type="Pfam" id="PF13649"/>
    </source>
</evidence>
<sequence>MSLRFHEIAEARNRILNPLTHDKMALLAEICGVSPGVRQLDLACGKGEMLCRWAADHGAEGVGVDISDVFLSAAHERAEELGVADRVRFERGDAGAYAVEPGAYDIVSCIGATWIGGGLAGTLDLMRPGLRDGGLLLVGEPYWISPPPAEACAALQVEAASFGTLPETLDRFEAAGVELIEMVLADQDSWDRYMAPQWWALSDWLRANPGDPEAAEVRAFLERSRRSHLAYGRRHLGWGVFVVRPC</sequence>
<dbReference type="PANTHER" id="PTHR43464:SF3">
    <property type="entry name" value="SAM-DEPENDENT METHYLTRANSFERASE"/>
    <property type="match status" value="1"/>
</dbReference>
<keyword evidence="3" id="KW-1185">Reference proteome</keyword>
<gene>
    <name evidence="2" type="ORF">ACFYXI_08830</name>
</gene>
<dbReference type="GO" id="GO:0008168">
    <property type="term" value="F:methyltransferase activity"/>
    <property type="evidence" value="ECO:0007669"/>
    <property type="project" value="UniProtKB-KW"/>
</dbReference>
<protein>
    <submittedName>
        <fullName evidence="2">SAM-dependent methyltransferase</fullName>
        <ecNumber evidence="2">2.1.1.-</ecNumber>
    </submittedName>
</protein>